<dbReference type="RefSeq" id="WP_057328783.1">
    <property type="nucleotide sequence ID" value="NZ_CZBM01000010.1"/>
</dbReference>
<dbReference type="Proteomes" id="UP000095332">
    <property type="component" value="Unassembled WGS sequence"/>
</dbReference>
<gene>
    <name evidence="1" type="ORF">ERS852560_02538</name>
    <name evidence="3" type="ORF">GKD54_11505</name>
    <name evidence="2" type="ORF">GKD58_12130</name>
</gene>
<protein>
    <submittedName>
        <fullName evidence="1">Uncharacterized protein</fullName>
    </submittedName>
</protein>
<sequence length="174" mass="20158">MNADCMTQINKFTSIDKKLGIAKDDYKIGIVKKYNSTIDNSDGPEEYEQLFPDIINMEGVNTQKQKSFSITIQKWVGYVKEIKQNSFIAILNDKDKPSTLETAVFDIKNDISMDDIPLLKEGAIFYWSIGYSNYSGQRKKESFIKFKRVINFTEDDVNRVVDRARKLNDSILWE</sequence>
<dbReference type="AlphaFoldDB" id="A0A174VY66"/>
<proteinExistence type="predicted"/>
<dbReference type="EMBL" id="CZBM01000010">
    <property type="protein sequence ID" value="CUQ38376.1"/>
    <property type="molecule type" value="Genomic_DNA"/>
</dbReference>
<dbReference type="EMBL" id="WKMX01000010">
    <property type="protein sequence ID" value="MRZ06840.1"/>
    <property type="molecule type" value="Genomic_DNA"/>
</dbReference>
<organism evidence="1 4">
    <name type="scientific">Parabacteroides distasonis</name>
    <dbReference type="NCBI Taxonomy" id="823"/>
    <lineage>
        <taxon>Bacteria</taxon>
        <taxon>Pseudomonadati</taxon>
        <taxon>Bacteroidota</taxon>
        <taxon>Bacteroidia</taxon>
        <taxon>Bacteroidales</taxon>
        <taxon>Tannerellaceae</taxon>
        <taxon>Parabacteroides</taxon>
    </lineage>
</organism>
<dbReference type="EMBL" id="WKMW01000011">
    <property type="protein sequence ID" value="MRY84992.1"/>
    <property type="molecule type" value="Genomic_DNA"/>
</dbReference>
<dbReference type="Proteomes" id="UP000450599">
    <property type="component" value="Unassembled WGS sequence"/>
</dbReference>
<reference evidence="1 4" key="1">
    <citation type="submission" date="2015-09" db="EMBL/GenBank/DDBJ databases">
        <authorList>
            <consortium name="Pathogen Informatics"/>
        </authorList>
    </citation>
    <scope>NUCLEOTIDE SEQUENCE [LARGE SCALE GENOMIC DNA]</scope>
    <source>
        <strain evidence="1 4">2789STDY5834948</strain>
    </source>
</reference>
<reference evidence="5 6" key="2">
    <citation type="journal article" date="2019" name="Nat. Med.">
        <title>A library of human gut bacterial isolates paired with longitudinal multiomics data enables mechanistic microbiome research.</title>
        <authorList>
            <person name="Poyet M."/>
            <person name="Groussin M."/>
            <person name="Gibbons S.M."/>
            <person name="Avila-Pacheco J."/>
            <person name="Jiang X."/>
            <person name="Kearney S.M."/>
            <person name="Perrotta A.R."/>
            <person name="Berdy B."/>
            <person name="Zhao S."/>
            <person name="Lieberman T.D."/>
            <person name="Swanson P.K."/>
            <person name="Smith M."/>
            <person name="Roesemann S."/>
            <person name="Alexander J.E."/>
            <person name="Rich S.A."/>
            <person name="Livny J."/>
            <person name="Vlamakis H."/>
            <person name="Clish C."/>
            <person name="Bullock K."/>
            <person name="Deik A."/>
            <person name="Scott J."/>
            <person name="Pierce K.A."/>
            <person name="Xavier R.J."/>
            <person name="Alm E.J."/>
        </authorList>
    </citation>
    <scope>NUCLEOTIDE SEQUENCE [LARGE SCALE GENOMIC DNA]</scope>
    <source>
        <strain evidence="3 6">BIOML-A10</strain>
        <strain evidence="2 5">BIOML-A11</strain>
    </source>
</reference>
<accession>A0A174VY66</accession>
<evidence type="ECO:0000313" key="3">
    <source>
        <dbReference type="EMBL" id="MRZ06840.1"/>
    </source>
</evidence>
<evidence type="ECO:0000313" key="1">
    <source>
        <dbReference type="EMBL" id="CUQ38376.1"/>
    </source>
</evidence>
<evidence type="ECO:0000313" key="5">
    <source>
        <dbReference type="Proteomes" id="UP000450599"/>
    </source>
</evidence>
<evidence type="ECO:0000313" key="4">
    <source>
        <dbReference type="Proteomes" id="UP000095332"/>
    </source>
</evidence>
<name>A0A174VY66_PARDI</name>
<evidence type="ECO:0000313" key="6">
    <source>
        <dbReference type="Proteomes" id="UP000471216"/>
    </source>
</evidence>
<dbReference type="Proteomes" id="UP000471216">
    <property type="component" value="Unassembled WGS sequence"/>
</dbReference>
<evidence type="ECO:0000313" key="2">
    <source>
        <dbReference type="EMBL" id="MRY84992.1"/>
    </source>
</evidence>